<accession>A0A4S2H412</accession>
<evidence type="ECO:0000313" key="2">
    <source>
        <dbReference type="EMBL" id="TGY90022.1"/>
    </source>
</evidence>
<name>A0A4S2H412_9PROT</name>
<keyword evidence="2" id="KW-0969">Cilium</keyword>
<keyword evidence="3" id="KW-1185">Reference proteome</keyword>
<dbReference type="InterPro" id="IPR019704">
    <property type="entry name" value="Flagellar_assmbl_FliX_class2"/>
</dbReference>
<gene>
    <name evidence="2" type="ORF">E5163_02505</name>
</gene>
<dbReference type="RefSeq" id="WP_135994519.1">
    <property type="nucleotide sequence ID" value="NZ_CP071057.1"/>
</dbReference>
<dbReference type="GO" id="GO:0044781">
    <property type="term" value="P:bacterial-type flagellum organization"/>
    <property type="evidence" value="ECO:0007669"/>
    <property type="project" value="InterPro"/>
</dbReference>
<keyword evidence="2" id="KW-0966">Cell projection</keyword>
<dbReference type="Proteomes" id="UP000308054">
    <property type="component" value="Unassembled WGS sequence"/>
</dbReference>
<comment type="caution">
    <text evidence="2">The sequence shown here is derived from an EMBL/GenBank/DDBJ whole genome shotgun (WGS) entry which is preliminary data.</text>
</comment>
<organism evidence="2 3">
    <name type="scientific">Marinicauda algicola</name>
    <dbReference type="NCBI Taxonomy" id="2029849"/>
    <lineage>
        <taxon>Bacteria</taxon>
        <taxon>Pseudomonadati</taxon>
        <taxon>Pseudomonadota</taxon>
        <taxon>Alphaproteobacteria</taxon>
        <taxon>Maricaulales</taxon>
        <taxon>Maricaulaceae</taxon>
        <taxon>Marinicauda</taxon>
    </lineage>
</organism>
<feature type="region of interest" description="Disordered" evidence="1">
    <location>
        <begin position="1"/>
        <end position="47"/>
    </location>
</feature>
<feature type="compositionally biased region" description="Low complexity" evidence="1">
    <location>
        <begin position="27"/>
        <end position="47"/>
    </location>
</feature>
<sequence>MKINGPRHLQGPSGTKRKPSADGQGSGFAPQSASSAAPAASGAPLSGASAVNSVDALLALQATGDFRQARKRATERAFSLLDVLDDLKLALLEGGIPRAKLTALMDLLKSERDGVDDPRLEAALDEVELRAAVELAKYHA</sequence>
<dbReference type="EMBL" id="SRXW01000001">
    <property type="protein sequence ID" value="TGY90022.1"/>
    <property type="molecule type" value="Genomic_DNA"/>
</dbReference>
<keyword evidence="2" id="KW-0282">Flagellum</keyword>
<dbReference type="OrthoDB" id="7173192at2"/>
<dbReference type="AlphaFoldDB" id="A0A4S2H412"/>
<dbReference type="Pfam" id="PF10768">
    <property type="entry name" value="FliX"/>
    <property type="match status" value="1"/>
</dbReference>
<protein>
    <submittedName>
        <fullName evidence="2">Flagellar biosynthesis protein FlgI</fullName>
    </submittedName>
</protein>
<evidence type="ECO:0000256" key="1">
    <source>
        <dbReference type="SAM" id="MobiDB-lite"/>
    </source>
</evidence>
<reference evidence="2 3" key="1">
    <citation type="journal article" date="2017" name="Int. J. Syst. Evol. Microbiol.">
        <title>Marinicauda algicola sp. nov., isolated from a marine red alga Rhodosorus marinus.</title>
        <authorList>
            <person name="Jeong S.E."/>
            <person name="Jeon S.H."/>
            <person name="Chun B.H."/>
            <person name="Kim D.W."/>
            <person name="Jeon C.O."/>
        </authorList>
    </citation>
    <scope>NUCLEOTIDE SEQUENCE [LARGE SCALE GENOMIC DNA]</scope>
    <source>
        <strain evidence="2 3">JCM 31718</strain>
    </source>
</reference>
<evidence type="ECO:0000313" key="3">
    <source>
        <dbReference type="Proteomes" id="UP000308054"/>
    </source>
</evidence>
<proteinExistence type="predicted"/>